<evidence type="ECO:0000256" key="1">
    <source>
        <dbReference type="ARBA" id="ARBA00008814"/>
    </source>
</evidence>
<dbReference type="PANTHER" id="PTHR30535:SF7">
    <property type="entry name" value="IRON(III) DICITRATE-BINDING PROTEIN"/>
    <property type="match status" value="1"/>
</dbReference>
<comment type="caution">
    <text evidence="4">The sequence shown here is derived from an EMBL/GenBank/DDBJ whole genome shotgun (WGS) entry which is preliminary data.</text>
</comment>
<dbReference type="EMBL" id="LTAY01000021">
    <property type="protein sequence ID" value="OPX49778.1"/>
    <property type="molecule type" value="Genomic_DNA"/>
</dbReference>
<evidence type="ECO:0000313" key="4">
    <source>
        <dbReference type="EMBL" id="OPX49778.1"/>
    </source>
</evidence>
<dbReference type="Pfam" id="PF01497">
    <property type="entry name" value="Peripla_BP_2"/>
    <property type="match status" value="1"/>
</dbReference>
<keyword evidence="2" id="KW-0732">Signal</keyword>
<dbReference type="InterPro" id="IPR002491">
    <property type="entry name" value="ABC_transptr_periplasmic_BD"/>
</dbReference>
<gene>
    <name evidence="4" type="primary">btuF_1</name>
    <name evidence="4" type="ORF">CLTHE_05090</name>
</gene>
<dbReference type="RefSeq" id="WP_080021861.1">
    <property type="nucleotide sequence ID" value="NZ_LTAY01000021.1"/>
</dbReference>
<proteinExistence type="inferred from homology"/>
<dbReference type="PROSITE" id="PS50983">
    <property type="entry name" value="FE_B12_PBP"/>
    <property type="match status" value="1"/>
</dbReference>
<dbReference type="InterPro" id="IPR050902">
    <property type="entry name" value="ABC_Transporter_SBP"/>
</dbReference>
<comment type="similarity">
    <text evidence="1">Belongs to the bacterial solute-binding protein 8 family.</text>
</comment>
<dbReference type="Proteomes" id="UP000191448">
    <property type="component" value="Unassembled WGS sequence"/>
</dbReference>
<evidence type="ECO:0000259" key="3">
    <source>
        <dbReference type="PROSITE" id="PS50983"/>
    </source>
</evidence>
<feature type="domain" description="Fe/B12 periplasmic-binding" evidence="3">
    <location>
        <begin position="69"/>
        <end position="337"/>
    </location>
</feature>
<evidence type="ECO:0000313" key="5">
    <source>
        <dbReference type="Proteomes" id="UP000191448"/>
    </source>
</evidence>
<dbReference type="AlphaFoldDB" id="A0A1V4SY67"/>
<name>A0A1V4SY67_9CLOT</name>
<protein>
    <submittedName>
        <fullName evidence="4">Vitamin B12-binding protein</fullName>
    </submittedName>
</protein>
<feature type="signal peptide" evidence="2">
    <location>
        <begin position="1"/>
        <end position="22"/>
    </location>
</feature>
<dbReference type="OrthoDB" id="89746at2"/>
<reference evidence="4 5" key="1">
    <citation type="submission" date="2016-02" db="EMBL/GenBank/DDBJ databases">
        <title>Genome sequence of Clostridium thermobutyricum DSM 4928.</title>
        <authorList>
            <person name="Poehlein A."/>
            <person name="Daniel R."/>
        </authorList>
    </citation>
    <scope>NUCLEOTIDE SEQUENCE [LARGE SCALE GENOMIC DNA]</scope>
    <source>
        <strain evidence="4 5">DSM 4928</strain>
    </source>
</reference>
<evidence type="ECO:0000256" key="2">
    <source>
        <dbReference type="SAM" id="SignalP"/>
    </source>
</evidence>
<dbReference type="SUPFAM" id="SSF53807">
    <property type="entry name" value="Helical backbone' metal receptor"/>
    <property type="match status" value="1"/>
</dbReference>
<dbReference type="PANTHER" id="PTHR30535">
    <property type="entry name" value="VITAMIN B12-BINDING PROTEIN"/>
    <property type="match status" value="1"/>
</dbReference>
<sequence>MSKKLRGIILGLAVITATTAFVGCGAADNKTEGEGTTQTEQSSEFKEVSYTYDDGKEKVDVKVTKAPKKAVTLSQFMTEMLLALDLGDRMVGTALLDNPILPEFKEAYDKIPVLEMTEGHNISKEAFTALEPDFVSGWEMSITNETTGTPSELVKEGVVPFVAKSLDGSSTVETVYEDIASLGDIFGVPDKADEVIKKMKDEISKIQESLKSVKEEDKVKVMVYDSGEKEAMVVGAGLPNNLINLAGGKNIYGDLKKSYEMVSFESIVEKNPDVILVTDFLAGDPVEKKIEFLKNNSALKDVNAIKNNNIHVVALADLSPGVRNSKVISEMNKIFYK</sequence>
<dbReference type="Gene3D" id="3.40.50.1980">
    <property type="entry name" value="Nitrogenase molybdenum iron protein domain"/>
    <property type="match status" value="2"/>
</dbReference>
<feature type="chain" id="PRO_5038390323" evidence="2">
    <location>
        <begin position="23"/>
        <end position="337"/>
    </location>
</feature>
<organism evidence="4 5">
    <name type="scientific">Clostridium thermobutyricum DSM 4928</name>
    <dbReference type="NCBI Taxonomy" id="1121339"/>
    <lineage>
        <taxon>Bacteria</taxon>
        <taxon>Bacillati</taxon>
        <taxon>Bacillota</taxon>
        <taxon>Clostridia</taxon>
        <taxon>Eubacteriales</taxon>
        <taxon>Clostridiaceae</taxon>
        <taxon>Clostridium</taxon>
    </lineage>
</organism>
<accession>A0A1V4SY67</accession>
<dbReference type="PROSITE" id="PS51257">
    <property type="entry name" value="PROKAR_LIPOPROTEIN"/>
    <property type="match status" value="1"/>
</dbReference>